<evidence type="ECO:0000313" key="3">
    <source>
        <dbReference type="Proteomes" id="UP001206925"/>
    </source>
</evidence>
<organism evidence="2 3">
    <name type="scientific">Ambrosia artemisiifolia</name>
    <name type="common">Common ragweed</name>
    <dbReference type="NCBI Taxonomy" id="4212"/>
    <lineage>
        <taxon>Eukaryota</taxon>
        <taxon>Viridiplantae</taxon>
        <taxon>Streptophyta</taxon>
        <taxon>Embryophyta</taxon>
        <taxon>Tracheophyta</taxon>
        <taxon>Spermatophyta</taxon>
        <taxon>Magnoliopsida</taxon>
        <taxon>eudicotyledons</taxon>
        <taxon>Gunneridae</taxon>
        <taxon>Pentapetalae</taxon>
        <taxon>asterids</taxon>
        <taxon>campanulids</taxon>
        <taxon>Asterales</taxon>
        <taxon>Asteraceae</taxon>
        <taxon>Asteroideae</taxon>
        <taxon>Heliantheae alliance</taxon>
        <taxon>Heliantheae</taxon>
        <taxon>Ambrosia</taxon>
    </lineage>
</organism>
<name>A0AAD5C2Q0_AMBAR</name>
<accession>A0AAD5C2Q0</accession>
<feature type="compositionally biased region" description="Polar residues" evidence="1">
    <location>
        <begin position="1"/>
        <end position="27"/>
    </location>
</feature>
<evidence type="ECO:0000256" key="1">
    <source>
        <dbReference type="SAM" id="MobiDB-lite"/>
    </source>
</evidence>
<dbReference type="EMBL" id="JAMZMK010009773">
    <property type="protein sequence ID" value="KAI7734266.1"/>
    <property type="molecule type" value="Genomic_DNA"/>
</dbReference>
<dbReference type="AlphaFoldDB" id="A0AAD5C2Q0"/>
<proteinExistence type="predicted"/>
<protein>
    <submittedName>
        <fullName evidence="2">Uncharacterized protein</fullName>
    </submittedName>
</protein>
<comment type="caution">
    <text evidence="2">The sequence shown here is derived from an EMBL/GenBank/DDBJ whole genome shotgun (WGS) entry which is preliminary data.</text>
</comment>
<evidence type="ECO:0000313" key="2">
    <source>
        <dbReference type="EMBL" id="KAI7734266.1"/>
    </source>
</evidence>
<gene>
    <name evidence="2" type="ORF">M8C21_007475</name>
</gene>
<keyword evidence="3" id="KW-1185">Reference proteome</keyword>
<feature type="region of interest" description="Disordered" evidence="1">
    <location>
        <begin position="1"/>
        <end position="53"/>
    </location>
</feature>
<sequence length="53" mass="5700">MSPTVPNTATPSLKATSSKQPLLQTEVTGKLGFETSPTKRGRHDNTGNRLPNH</sequence>
<reference evidence="2" key="1">
    <citation type="submission" date="2022-06" db="EMBL/GenBank/DDBJ databases">
        <title>Uncovering the hologenomic basis of an extraordinary plant invasion.</title>
        <authorList>
            <person name="Bieker V.C."/>
            <person name="Martin M.D."/>
            <person name="Gilbert T."/>
            <person name="Hodgins K."/>
            <person name="Battlay P."/>
            <person name="Petersen B."/>
            <person name="Wilson J."/>
        </authorList>
    </citation>
    <scope>NUCLEOTIDE SEQUENCE</scope>
    <source>
        <strain evidence="2">AA19_3_7</strain>
        <tissue evidence="2">Leaf</tissue>
    </source>
</reference>
<dbReference type="Proteomes" id="UP001206925">
    <property type="component" value="Unassembled WGS sequence"/>
</dbReference>